<organism evidence="1 2">
    <name type="scientific">Peribacillus asahii</name>
    <dbReference type="NCBI Taxonomy" id="228899"/>
    <lineage>
        <taxon>Bacteria</taxon>
        <taxon>Bacillati</taxon>
        <taxon>Bacillota</taxon>
        <taxon>Bacilli</taxon>
        <taxon>Bacillales</taxon>
        <taxon>Bacillaceae</taxon>
        <taxon>Peribacillus</taxon>
    </lineage>
</organism>
<evidence type="ECO:0000313" key="2">
    <source>
        <dbReference type="Proteomes" id="UP000283095"/>
    </source>
</evidence>
<reference evidence="1 2" key="1">
    <citation type="submission" date="2018-01" db="EMBL/GenBank/DDBJ databases">
        <title>Bacillus asahii Genome sequencing and assembly.</title>
        <authorList>
            <person name="Jiang H."/>
            <person name="Feng Y."/>
            <person name="Zhao F."/>
            <person name="Lin X."/>
        </authorList>
    </citation>
    <scope>NUCLEOTIDE SEQUENCE [LARGE SCALE GENOMIC DNA]</scope>
    <source>
        <strain evidence="1 2">OM18</strain>
    </source>
</reference>
<dbReference type="KEGG" id="pasa:BAOM_2213"/>
<protein>
    <submittedName>
        <fullName evidence="1">Uncharacterized protein</fullName>
    </submittedName>
</protein>
<dbReference type="Proteomes" id="UP000283095">
    <property type="component" value="Chromosome"/>
</dbReference>
<evidence type="ECO:0000313" key="1">
    <source>
        <dbReference type="EMBL" id="AZV42822.1"/>
    </source>
</evidence>
<proteinExistence type="predicted"/>
<dbReference type="AlphaFoldDB" id="A0A3Q9RMD4"/>
<name>A0A3Q9RMD4_9BACI</name>
<sequence>MEFDSLWSEDQKIHLKLPFTFLHFTSYNTSRFPTIPASL</sequence>
<gene>
    <name evidence="1" type="ORF">BAOM_2213</name>
</gene>
<accession>A0A3Q9RMD4</accession>
<dbReference type="EMBL" id="CP026095">
    <property type="protein sequence ID" value="AZV42822.1"/>
    <property type="molecule type" value="Genomic_DNA"/>
</dbReference>